<dbReference type="EMBL" id="JBHSOA010000061">
    <property type="protein sequence ID" value="MFC5855176.1"/>
    <property type="molecule type" value="Genomic_DNA"/>
</dbReference>
<evidence type="ECO:0000313" key="3">
    <source>
        <dbReference type="EMBL" id="MFC5855176.1"/>
    </source>
</evidence>
<reference evidence="4" key="1">
    <citation type="journal article" date="2019" name="Int. J. Syst. Evol. Microbiol.">
        <title>The Global Catalogue of Microorganisms (GCM) 10K type strain sequencing project: providing services to taxonomists for standard genome sequencing and annotation.</title>
        <authorList>
            <consortium name="The Broad Institute Genomics Platform"/>
            <consortium name="The Broad Institute Genome Sequencing Center for Infectious Disease"/>
            <person name="Wu L."/>
            <person name="Ma J."/>
        </authorList>
    </citation>
    <scope>NUCLEOTIDE SEQUENCE [LARGE SCALE GENOMIC DNA]</scope>
    <source>
        <strain evidence="4">JCM 10411</strain>
    </source>
</reference>
<dbReference type="SUPFAM" id="SSF50156">
    <property type="entry name" value="PDZ domain-like"/>
    <property type="match status" value="1"/>
</dbReference>
<dbReference type="Gene3D" id="2.30.42.10">
    <property type="match status" value="1"/>
</dbReference>
<proteinExistence type="predicted"/>
<evidence type="ECO:0000259" key="2">
    <source>
        <dbReference type="SMART" id="SM00228"/>
    </source>
</evidence>
<evidence type="ECO:0000313" key="4">
    <source>
        <dbReference type="Proteomes" id="UP001596180"/>
    </source>
</evidence>
<feature type="domain" description="PDZ" evidence="2">
    <location>
        <begin position="73"/>
        <end position="144"/>
    </location>
</feature>
<evidence type="ECO:0000256" key="1">
    <source>
        <dbReference type="SAM" id="MobiDB-lite"/>
    </source>
</evidence>
<dbReference type="RefSeq" id="WP_381367681.1">
    <property type="nucleotide sequence ID" value="NZ_JBHSOA010000061.1"/>
</dbReference>
<accession>A0ABW1E589</accession>
<dbReference type="InterPro" id="IPR036034">
    <property type="entry name" value="PDZ_sf"/>
</dbReference>
<dbReference type="InterPro" id="IPR001478">
    <property type="entry name" value="PDZ"/>
</dbReference>
<keyword evidence="4" id="KW-1185">Reference proteome</keyword>
<dbReference type="Proteomes" id="UP001596180">
    <property type="component" value="Unassembled WGS sequence"/>
</dbReference>
<sequence>MLLGTVLVLSGVGVGAMGVTVVGADGLAGLQRRAGFADVDVPSGSPGASGSPGPSVASGAGTAPASASAPVVARLGVEVVDDNGPGALVVGVQVPGPGLSAGLVRGDVLLAFDGTRIDTAADLAGAVVRARPGAGVALTVRHRGGGFQQLTAVPGLVT</sequence>
<feature type="region of interest" description="Disordered" evidence="1">
    <location>
        <begin position="41"/>
        <end position="62"/>
    </location>
</feature>
<dbReference type="Pfam" id="PF13180">
    <property type="entry name" value="PDZ_2"/>
    <property type="match status" value="1"/>
</dbReference>
<dbReference type="SMART" id="SM00228">
    <property type="entry name" value="PDZ"/>
    <property type="match status" value="1"/>
</dbReference>
<protein>
    <submittedName>
        <fullName evidence="3">PDZ domain-containing protein</fullName>
    </submittedName>
</protein>
<organism evidence="3 4">
    <name type="scientific">Streptomyces chlorus</name>
    <dbReference type="NCBI Taxonomy" id="887452"/>
    <lineage>
        <taxon>Bacteria</taxon>
        <taxon>Bacillati</taxon>
        <taxon>Actinomycetota</taxon>
        <taxon>Actinomycetes</taxon>
        <taxon>Kitasatosporales</taxon>
        <taxon>Streptomycetaceae</taxon>
        <taxon>Streptomyces</taxon>
    </lineage>
</organism>
<gene>
    <name evidence="3" type="ORF">ACFPZI_26350</name>
</gene>
<comment type="caution">
    <text evidence="3">The sequence shown here is derived from an EMBL/GenBank/DDBJ whole genome shotgun (WGS) entry which is preliminary data.</text>
</comment>
<name>A0ABW1E589_9ACTN</name>